<sequence>MRSEPLDADVLGALRAELADPDALVRLVRLYLDRLGDRCEEVVNAADAEDLAAAAHSLASASATFGAPEVARIAAELEQLGRDGEDAPAPLLDELLTEGERARVALEELVAAEEAA</sequence>
<accession>D3FB13</accession>
<feature type="modified residue" description="Phosphohistidine" evidence="1">
    <location>
        <position position="56"/>
    </location>
</feature>
<dbReference type="HOGENOM" id="CLU_2092644_0_0_11"/>
<dbReference type="STRING" id="469383.Cwoe_4792"/>
<reference evidence="4" key="2">
    <citation type="submission" date="2010-01" db="EMBL/GenBank/DDBJ databases">
        <title>The complete genome of Conexibacter woesei DSM 14684.</title>
        <authorList>
            <consortium name="US DOE Joint Genome Institute (JGI-PGF)"/>
            <person name="Lucas S."/>
            <person name="Copeland A."/>
            <person name="Lapidus A."/>
            <person name="Glavina del Rio T."/>
            <person name="Dalin E."/>
            <person name="Tice H."/>
            <person name="Bruce D."/>
            <person name="Goodwin L."/>
            <person name="Pitluck S."/>
            <person name="Kyrpides N."/>
            <person name="Mavromatis K."/>
            <person name="Ivanova N."/>
            <person name="Mikhailova N."/>
            <person name="Chertkov O."/>
            <person name="Brettin T."/>
            <person name="Detter J.C."/>
            <person name="Han C."/>
            <person name="Larimer F."/>
            <person name="Land M."/>
            <person name="Hauser L."/>
            <person name="Markowitz V."/>
            <person name="Cheng J.-F."/>
            <person name="Hugenholtz P."/>
            <person name="Woyke T."/>
            <person name="Wu D."/>
            <person name="Pukall R."/>
            <person name="Steenblock K."/>
            <person name="Schneider S."/>
            <person name="Klenk H.-P."/>
            <person name="Eisen J.A."/>
        </authorList>
    </citation>
    <scope>NUCLEOTIDE SEQUENCE [LARGE SCALE GENOMIC DNA]</scope>
    <source>
        <strain evidence="4">DSM 14684 / CIP 108061 / JCM 11494 / NBRC 100937 / ID131577</strain>
    </source>
</reference>
<keyword evidence="1" id="KW-0597">Phosphoprotein</keyword>
<feature type="domain" description="HPt" evidence="2">
    <location>
        <begin position="17"/>
        <end position="113"/>
    </location>
</feature>
<dbReference type="SUPFAM" id="SSF47226">
    <property type="entry name" value="Histidine-containing phosphotransfer domain, HPT domain"/>
    <property type="match status" value="1"/>
</dbReference>
<dbReference type="Gene3D" id="1.20.120.160">
    <property type="entry name" value="HPT domain"/>
    <property type="match status" value="1"/>
</dbReference>
<gene>
    <name evidence="3" type="ordered locus">Cwoe_4792</name>
</gene>
<dbReference type="Proteomes" id="UP000008229">
    <property type="component" value="Chromosome"/>
</dbReference>
<evidence type="ECO:0000313" key="4">
    <source>
        <dbReference type="Proteomes" id="UP000008229"/>
    </source>
</evidence>
<dbReference type="EMBL" id="CP001854">
    <property type="protein sequence ID" value="ADB53205.1"/>
    <property type="molecule type" value="Genomic_DNA"/>
</dbReference>
<name>D3FB13_CONWI</name>
<dbReference type="AlphaFoldDB" id="D3FB13"/>
<dbReference type="PROSITE" id="PS50894">
    <property type="entry name" value="HPT"/>
    <property type="match status" value="1"/>
</dbReference>
<dbReference type="GO" id="GO:0000160">
    <property type="term" value="P:phosphorelay signal transduction system"/>
    <property type="evidence" value="ECO:0007669"/>
    <property type="project" value="InterPro"/>
</dbReference>
<reference evidence="3 4" key="1">
    <citation type="journal article" date="2010" name="Stand. Genomic Sci.">
        <title>Complete genome sequence of Conexibacter woesei type strain (ID131577).</title>
        <authorList>
            <person name="Pukall R."/>
            <person name="Lapidus A."/>
            <person name="Glavina Del Rio T."/>
            <person name="Copeland A."/>
            <person name="Tice H."/>
            <person name="Cheng J.-F."/>
            <person name="Lucas S."/>
            <person name="Chen F."/>
            <person name="Nolan M."/>
            <person name="Bruce D."/>
            <person name="Goodwin L."/>
            <person name="Pitluck S."/>
            <person name="Mavromatis K."/>
            <person name="Ivanova N."/>
            <person name="Ovchinnikova G."/>
            <person name="Pati A."/>
            <person name="Chen A."/>
            <person name="Palaniappan K."/>
            <person name="Land M."/>
            <person name="Hauser L."/>
            <person name="Chang Y.-J."/>
            <person name="Jeffries C.D."/>
            <person name="Chain P."/>
            <person name="Meincke L."/>
            <person name="Sims D."/>
            <person name="Brettin T."/>
            <person name="Detter J.C."/>
            <person name="Rohde M."/>
            <person name="Goeker M."/>
            <person name="Bristow J."/>
            <person name="Eisen J.A."/>
            <person name="Markowitz V."/>
            <person name="Kyrpides N.C."/>
            <person name="Klenk H.-P."/>
            <person name="Hugenholtz P."/>
        </authorList>
    </citation>
    <scope>NUCLEOTIDE SEQUENCE [LARGE SCALE GENOMIC DNA]</scope>
    <source>
        <strain evidence="4">DSM 14684 / CIP 108061 / JCM 11494 / NBRC 100937 / ID131577</strain>
    </source>
</reference>
<keyword evidence="4" id="KW-1185">Reference proteome</keyword>
<evidence type="ECO:0000313" key="3">
    <source>
        <dbReference type="EMBL" id="ADB53205.1"/>
    </source>
</evidence>
<evidence type="ECO:0000259" key="2">
    <source>
        <dbReference type="PROSITE" id="PS50894"/>
    </source>
</evidence>
<proteinExistence type="predicted"/>
<evidence type="ECO:0000256" key="1">
    <source>
        <dbReference type="PROSITE-ProRule" id="PRU00110"/>
    </source>
</evidence>
<protein>
    <submittedName>
        <fullName evidence="3">Hpt domain protein</fullName>
    </submittedName>
</protein>
<dbReference type="RefSeq" id="WP_012936256.1">
    <property type="nucleotide sequence ID" value="NC_013739.1"/>
</dbReference>
<dbReference type="InterPro" id="IPR008207">
    <property type="entry name" value="Sig_transdc_His_kin_Hpt_dom"/>
</dbReference>
<dbReference type="KEGG" id="cwo:Cwoe_4792"/>
<dbReference type="InterPro" id="IPR036641">
    <property type="entry name" value="HPT_dom_sf"/>
</dbReference>
<organism evidence="3 4">
    <name type="scientific">Conexibacter woesei (strain DSM 14684 / CCUG 47730 / CIP 108061 / JCM 11494 / NBRC 100937 / ID131577)</name>
    <dbReference type="NCBI Taxonomy" id="469383"/>
    <lineage>
        <taxon>Bacteria</taxon>
        <taxon>Bacillati</taxon>
        <taxon>Actinomycetota</taxon>
        <taxon>Thermoleophilia</taxon>
        <taxon>Solirubrobacterales</taxon>
        <taxon>Conexibacteraceae</taxon>
        <taxon>Conexibacter</taxon>
    </lineage>
</organism>
<dbReference type="Pfam" id="PF01627">
    <property type="entry name" value="Hpt"/>
    <property type="match status" value="1"/>
</dbReference>